<name>A0A645EU04_9ZZZZ</name>
<dbReference type="CDD" id="cd01335">
    <property type="entry name" value="Radical_SAM"/>
    <property type="match status" value="1"/>
</dbReference>
<dbReference type="PANTHER" id="PTHR30352:SF13">
    <property type="entry name" value="GLYCYL-RADICAL ENZYME ACTIVATING ENZYME YJJW-RELATED"/>
    <property type="match status" value="1"/>
</dbReference>
<evidence type="ECO:0000256" key="5">
    <source>
        <dbReference type="ARBA" id="ARBA00023004"/>
    </source>
</evidence>
<evidence type="ECO:0000259" key="7">
    <source>
        <dbReference type="Pfam" id="PF04055"/>
    </source>
</evidence>
<dbReference type="PANTHER" id="PTHR30352">
    <property type="entry name" value="PYRUVATE FORMATE-LYASE-ACTIVATING ENZYME"/>
    <property type="match status" value="1"/>
</dbReference>
<dbReference type="GO" id="GO:0046872">
    <property type="term" value="F:metal ion binding"/>
    <property type="evidence" value="ECO:0007669"/>
    <property type="project" value="UniProtKB-KW"/>
</dbReference>
<dbReference type="Pfam" id="PF04055">
    <property type="entry name" value="Radical_SAM"/>
    <property type="match status" value="1"/>
</dbReference>
<evidence type="ECO:0000256" key="6">
    <source>
        <dbReference type="ARBA" id="ARBA00023014"/>
    </source>
</evidence>
<keyword evidence="6" id="KW-0411">Iron-sulfur</keyword>
<comment type="caution">
    <text evidence="8">The sequence shown here is derived from an EMBL/GenBank/DDBJ whole genome shotgun (WGS) entry which is preliminary data.</text>
</comment>
<dbReference type="EMBL" id="VSSQ01051411">
    <property type="protein sequence ID" value="MPN05511.1"/>
    <property type="molecule type" value="Genomic_DNA"/>
</dbReference>
<dbReference type="EC" id="1.97.1.-" evidence="8"/>
<dbReference type="InterPro" id="IPR058240">
    <property type="entry name" value="rSAM_sf"/>
</dbReference>
<evidence type="ECO:0000256" key="3">
    <source>
        <dbReference type="ARBA" id="ARBA00022691"/>
    </source>
</evidence>
<dbReference type="SUPFAM" id="SSF102114">
    <property type="entry name" value="Radical SAM enzymes"/>
    <property type="match status" value="1"/>
</dbReference>
<dbReference type="InterPro" id="IPR007197">
    <property type="entry name" value="rSAM"/>
</dbReference>
<proteinExistence type="predicted"/>
<dbReference type="GO" id="GO:0016491">
    <property type="term" value="F:oxidoreductase activity"/>
    <property type="evidence" value="ECO:0007669"/>
    <property type="project" value="UniProtKB-KW"/>
</dbReference>
<evidence type="ECO:0000256" key="4">
    <source>
        <dbReference type="ARBA" id="ARBA00022723"/>
    </source>
</evidence>
<keyword evidence="3" id="KW-0949">S-adenosyl-L-methionine</keyword>
<dbReference type="AlphaFoldDB" id="A0A645EU04"/>
<organism evidence="8">
    <name type="scientific">bioreactor metagenome</name>
    <dbReference type="NCBI Taxonomy" id="1076179"/>
    <lineage>
        <taxon>unclassified sequences</taxon>
        <taxon>metagenomes</taxon>
        <taxon>ecological metagenomes</taxon>
    </lineage>
</organism>
<reference evidence="8" key="1">
    <citation type="submission" date="2019-08" db="EMBL/GenBank/DDBJ databases">
        <authorList>
            <person name="Kucharzyk K."/>
            <person name="Murdoch R.W."/>
            <person name="Higgins S."/>
            <person name="Loffler F."/>
        </authorList>
    </citation>
    <scope>NUCLEOTIDE SEQUENCE</scope>
</reference>
<accession>A0A645EU04</accession>
<keyword evidence="5" id="KW-0408">Iron</keyword>
<evidence type="ECO:0000313" key="8">
    <source>
        <dbReference type="EMBL" id="MPN05511.1"/>
    </source>
</evidence>
<feature type="domain" description="Radical SAM core" evidence="7">
    <location>
        <begin position="2"/>
        <end position="120"/>
    </location>
</feature>
<dbReference type="Gene3D" id="3.80.30.10">
    <property type="entry name" value="pyruvate-formate lyase- activating enzyme"/>
    <property type="match status" value="1"/>
</dbReference>
<protein>
    <submittedName>
        <fullName evidence="8">Putative glycyl-radical enzyme activating enzyme YjjW</fullName>
        <ecNumber evidence="8">1.97.1.-</ecNumber>
    </submittedName>
</protein>
<evidence type="ECO:0000256" key="2">
    <source>
        <dbReference type="ARBA" id="ARBA00022485"/>
    </source>
</evidence>
<evidence type="ECO:0000256" key="1">
    <source>
        <dbReference type="ARBA" id="ARBA00001966"/>
    </source>
</evidence>
<comment type="cofactor">
    <cofactor evidence="1">
        <name>[4Fe-4S] cluster</name>
        <dbReference type="ChEBI" id="CHEBI:49883"/>
    </cofactor>
</comment>
<keyword evidence="4" id="KW-0479">Metal-binding</keyword>
<gene>
    <name evidence="8" type="primary">yjjW_4</name>
    <name evidence="8" type="ORF">SDC9_152762</name>
</gene>
<dbReference type="GO" id="GO:0051539">
    <property type="term" value="F:4 iron, 4 sulfur cluster binding"/>
    <property type="evidence" value="ECO:0007669"/>
    <property type="project" value="UniProtKB-KW"/>
</dbReference>
<dbReference type="InterPro" id="IPR034457">
    <property type="entry name" value="Organic_radical-activating"/>
</dbReference>
<keyword evidence="2" id="KW-0004">4Fe-4S</keyword>
<sequence>MSDEQVFQHILLNQAFIRGITVSGGECTLQPEFIKALFKRTKTAGLSNLLDSNGTYDFEHNPDILADCDGVMLDIKAYNSDDHQAITDHDNQRILYNARWLAEQGQLSEIRTVIIPEMLDNKGTIQKIAQLLAPYLSQHQINYKLIKYRPFGVRSRYQTFPLPDNRLMQELARIAADAGFKHITII</sequence>
<keyword evidence="8" id="KW-0560">Oxidoreductase</keyword>